<dbReference type="GO" id="GO:0044781">
    <property type="term" value="P:bacterial-type flagellum organization"/>
    <property type="evidence" value="ECO:0007669"/>
    <property type="project" value="UniProtKB-UniRule"/>
</dbReference>
<sequence length="126" mass="13838">MKRIFCSVGLLLTQPALVLAAADSSSSELLSSGMRVIGTLVLIIGLVLVIYALAKKRFKFLPGRHQGAIQVLEMRYLAPKKAVALVKVRGQELLLGVGQEQINLLHRLETPTDFETTLQDQLKEQA</sequence>
<keyword evidence="5 7" id="KW-0975">Bacterial flagellum</keyword>
<evidence type="ECO:0000256" key="5">
    <source>
        <dbReference type="ARBA" id="ARBA00023143"/>
    </source>
</evidence>
<dbReference type="GO" id="GO:0005886">
    <property type="term" value="C:plasma membrane"/>
    <property type="evidence" value="ECO:0007669"/>
    <property type="project" value="UniProtKB-SubCell"/>
</dbReference>
<dbReference type="OrthoDB" id="5432707at2"/>
<feature type="chain" id="PRO_5014385935" description="Flagellar protein" evidence="8">
    <location>
        <begin position="21"/>
        <end position="126"/>
    </location>
</feature>
<dbReference type="InterPro" id="IPR022781">
    <property type="entry name" value="Flagellar_biosynth_FliO"/>
</dbReference>
<dbReference type="RefSeq" id="WP_103114425.1">
    <property type="nucleotide sequence ID" value="NZ_PPFX01000005.1"/>
</dbReference>
<evidence type="ECO:0000256" key="1">
    <source>
        <dbReference type="ARBA" id="ARBA00022475"/>
    </source>
</evidence>
<evidence type="ECO:0000313" key="9">
    <source>
        <dbReference type="EMBL" id="PNU21130.1"/>
    </source>
</evidence>
<dbReference type="EMBL" id="PPFX01000005">
    <property type="protein sequence ID" value="PNU21130.1"/>
    <property type="molecule type" value="Genomic_DNA"/>
</dbReference>
<dbReference type="PANTHER" id="PTHR38766:SF1">
    <property type="entry name" value="FLAGELLAR PROTEIN FLIO"/>
    <property type="match status" value="1"/>
</dbReference>
<keyword evidence="1 7" id="KW-1003">Cell membrane</keyword>
<evidence type="ECO:0000256" key="8">
    <source>
        <dbReference type="SAM" id="SignalP"/>
    </source>
</evidence>
<comment type="subcellular location">
    <subcellularLocation>
        <location evidence="7">Cell membrane</location>
    </subcellularLocation>
    <subcellularLocation>
        <location evidence="7">Bacterial flagellum basal body</location>
    </subcellularLocation>
</comment>
<protein>
    <recommendedName>
        <fullName evidence="7">Flagellar protein</fullName>
    </recommendedName>
</protein>
<keyword evidence="9" id="KW-0966">Cell projection</keyword>
<feature type="signal peptide" evidence="8">
    <location>
        <begin position="1"/>
        <end position="20"/>
    </location>
</feature>
<evidence type="ECO:0000256" key="6">
    <source>
        <dbReference type="ARBA" id="ARBA00037937"/>
    </source>
</evidence>
<keyword evidence="8" id="KW-0732">Signal</keyword>
<dbReference type="Proteomes" id="UP000236340">
    <property type="component" value="Unassembled WGS sequence"/>
</dbReference>
<keyword evidence="9" id="KW-0969">Cilium</keyword>
<proteinExistence type="inferred from homology"/>
<keyword evidence="2 7" id="KW-0812">Transmembrane</keyword>
<dbReference type="PANTHER" id="PTHR38766">
    <property type="entry name" value="FLAGELLAR PROTEIN FLIO"/>
    <property type="match status" value="1"/>
</dbReference>
<feature type="transmembrane region" description="Helical" evidence="7">
    <location>
        <begin position="36"/>
        <end position="54"/>
    </location>
</feature>
<comment type="similarity">
    <text evidence="6 7">Belongs to the FliO/MopB family.</text>
</comment>
<dbReference type="NCBIfam" id="TIGR03500">
    <property type="entry name" value="FliO_TIGR"/>
    <property type="match status" value="1"/>
</dbReference>
<dbReference type="InterPro" id="IPR052205">
    <property type="entry name" value="FliO/MopB"/>
</dbReference>
<keyword evidence="4 7" id="KW-0472">Membrane</keyword>
<keyword evidence="9" id="KW-0282">Flagellum</keyword>
<evidence type="ECO:0000256" key="3">
    <source>
        <dbReference type="ARBA" id="ARBA00022989"/>
    </source>
</evidence>
<evidence type="ECO:0000313" key="10">
    <source>
        <dbReference type="Proteomes" id="UP000236340"/>
    </source>
</evidence>
<dbReference type="AlphaFoldDB" id="A0A2K2HCV7"/>
<evidence type="ECO:0000256" key="2">
    <source>
        <dbReference type="ARBA" id="ARBA00022692"/>
    </source>
</evidence>
<dbReference type="GO" id="GO:0009425">
    <property type="term" value="C:bacterial-type flagellum basal body"/>
    <property type="evidence" value="ECO:0007669"/>
    <property type="project" value="UniProtKB-SubCell"/>
</dbReference>
<evidence type="ECO:0000256" key="4">
    <source>
        <dbReference type="ARBA" id="ARBA00023136"/>
    </source>
</evidence>
<dbReference type="Pfam" id="PF04347">
    <property type="entry name" value="FliO"/>
    <property type="match status" value="1"/>
</dbReference>
<accession>A0A2K2HCV7</accession>
<comment type="caution">
    <text evidence="9">The sequence shown here is derived from an EMBL/GenBank/DDBJ whole genome shotgun (WGS) entry which is preliminary data.</text>
</comment>
<keyword evidence="3 7" id="KW-1133">Transmembrane helix</keyword>
<gene>
    <name evidence="9" type="primary">fliO</name>
    <name evidence="9" type="ORF">C2E25_03605</name>
</gene>
<reference evidence="9 10" key="1">
    <citation type="journal article" date="2018" name="Genome Announc.">
        <title>Genome Sequence of Geothermobacter sp. HR-1 Iron Reducer from the Loihi Seamount.</title>
        <authorList>
            <person name="Smith H."/>
            <person name="Abuyen K."/>
            <person name="Tremblay J."/>
            <person name="Savalia P."/>
            <person name="Perez-Rodriguez I."/>
            <person name="Emerson D."/>
            <person name="Tully B."/>
            <person name="Amend J."/>
        </authorList>
    </citation>
    <scope>NUCLEOTIDE SEQUENCE [LARGE SCALE GENOMIC DNA]</scope>
    <source>
        <strain evidence="9 10">HR-1</strain>
    </source>
</reference>
<name>A0A2K2HCV7_9BACT</name>
<organism evidence="9 10">
    <name type="scientific">Geothermobacter hydrogeniphilus</name>
    <dbReference type="NCBI Taxonomy" id="1969733"/>
    <lineage>
        <taxon>Bacteria</taxon>
        <taxon>Pseudomonadati</taxon>
        <taxon>Thermodesulfobacteriota</taxon>
        <taxon>Desulfuromonadia</taxon>
        <taxon>Desulfuromonadales</taxon>
        <taxon>Geothermobacteraceae</taxon>
        <taxon>Geothermobacter</taxon>
    </lineage>
</organism>
<evidence type="ECO:0000256" key="7">
    <source>
        <dbReference type="RuleBase" id="RU362064"/>
    </source>
</evidence>